<comment type="caution">
    <text evidence="2">The sequence shown here is derived from an EMBL/GenBank/DDBJ whole genome shotgun (WGS) entry which is preliminary data.</text>
</comment>
<dbReference type="EMBL" id="JAFHKK010000016">
    <property type="protein sequence ID" value="MBN2964723.1"/>
    <property type="molecule type" value="Genomic_DNA"/>
</dbReference>
<reference evidence="2" key="2">
    <citation type="submission" date="2021-02" db="EMBL/GenBank/DDBJ databases">
        <authorList>
            <person name="Merkel A.Y."/>
        </authorList>
    </citation>
    <scope>NUCLEOTIDE SEQUENCE</scope>
    <source>
        <strain evidence="2">T05b</strain>
    </source>
</reference>
<reference evidence="2" key="1">
    <citation type="submission" date="2021-02" db="EMBL/GenBank/DDBJ databases">
        <title>Sulfurospirillum tamanensis sp. nov.</title>
        <authorList>
            <person name="Frolova A."/>
            <person name="Merkel A."/>
            <person name="Slobodkin A."/>
        </authorList>
    </citation>
    <scope>NUCLEOTIDE SEQUENCE</scope>
    <source>
        <strain evidence="2">T05b</strain>
    </source>
</reference>
<dbReference type="Proteomes" id="UP000703590">
    <property type="component" value="Unassembled WGS sequence"/>
</dbReference>
<feature type="signal peptide" evidence="1">
    <location>
        <begin position="1"/>
        <end position="19"/>
    </location>
</feature>
<name>A0ABS2WSZ7_9BACT</name>
<accession>A0ABS2WSZ7</accession>
<evidence type="ECO:0008006" key="4">
    <source>
        <dbReference type="Google" id="ProtNLM"/>
    </source>
</evidence>
<evidence type="ECO:0000313" key="3">
    <source>
        <dbReference type="Proteomes" id="UP000703590"/>
    </source>
</evidence>
<feature type="chain" id="PRO_5046740916" description="Cytochrome C" evidence="1">
    <location>
        <begin position="20"/>
        <end position="136"/>
    </location>
</feature>
<dbReference type="RefSeq" id="WP_205459274.1">
    <property type="nucleotide sequence ID" value="NZ_JAFHKK010000016.1"/>
</dbReference>
<organism evidence="2 3">
    <name type="scientific">Sulfurospirillum tamanense</name>
    <dbReference type="NCBI Taxonomy" id="2813362"/>
    <lineage>
        <taxon>Bacteria</taxon>
        <taxon>Pseudomonadati</taxon>
        <taxon>Campylobacterota</taxon>
        <taxon>Epsilonproteobacteria</taxon>
        <taxon>Campylobacterales</taxon>
        <taxon>Sulfurospirillaceae</taxon>
        <taxon>Sulfurospirillum</taxon>
    </lineage>
</organism>
<keyword evidence="1" id="KW-0732">Signal</keyword>
<protein>
    <recommendedName>
        <fullName evidence="4">Cytochrome C</fullName>
    </recommendedName>
</protein>
<proteinExistence type="predicted"/>
<gene>
    <name evidence="2" type="ORF">JWV37_08015</name>
</gene>
<sequence>MKTMITLALAMMLSTALSAAQYTKKERLEDMRAMTNALGHMQKTLVGQCKTCLYKGAEELVLALRALDSVDVEDYLPKEQASAHKFATKTAKSIKVYTKAMVKAYDEKDYFEAIDMYGLILNQCASCHMRVRDWNK</sequence>
<evidence type="ECO:0000256" key="1">
    <source>
        <dbReference type="SAM" id="SignalP"/>
    </source>
</evidence>
<evidence type="ECO:0000313" key="2">
    <source>
        <dbReference type="EMBL" id="MBN2964723.1"/>
    </source>
</evidence>
<keyword evidence="3" id="KW-1185">Reference proteome</keyword>